<feature type="transmembrane region" description="Helical" evidence="13">
    <location>
        <begin position="364"/>
        <end position="386"/>
    </location>
</feature>
<keyword evidence="8 13" id="KW-0472">Membrane</keyword>
<evidence type="ECO:0000256" key="3">
    <source>
        <dbReference type="ARBA" id="ARBA00022606"/>
    </source>
</evidence>
<gene>
    <name evidence="14" type="primary">Orco</name>
</gene>
<keyword evidence="3 13" id="KW-0716">Sensory transduction</keyword>
<comment type="similarity">
    <text evidence="12">Belongs to the insect chemoreceptor superfamily. Heteromeric odorant receptor channel (TC 1.A.69) family. Orco subfamily.</text>
</comment>
<evidence type="ECO:0000256" key="1">
    <source>
        <dbReference type="ARBA" id="ARBA00004651"/>
    </source>
</evidence>
<proteinExistence type="evidence at transcript level"/>
<keyword evidence="9 13" id="KW-0675">Receptor</keyword>
<name>A0A7T3R141_DIACI</name>
<dbReference type="PANTHER" id="PTHR21137:SF9">
    <property type="entry name" value="ODORANT RECEPTOR CORECEPTOR"/>
    <property type="match status" value="1"/>
</dbReference>
<dbReference type="GO" id="GO:0004984">
    <property type="term" value="F:olfactory receptor activity"/>
    <property type="evidence" value="ECO:0007669"/>
    <property type="project" value="InterPro"/>
</dbReference>
<dbReference type="SMR" id="A0A7T3R141"/>
<comment type="subcellular location">
    <subcellularLocation>
        <location evidence="1 13">Cell membrane</location>
        <topology evidence="1 13">Multi-pass membrane protein</topology>
    </subcellularLocation>
</comment>
<dbReference type="OrthoDB" id="8175157at2759"/>
<evidence type="ECO:0000256" key="9">
    <source>
        <dbReference type="ARBA" id="ARBA00023170"/>
    </source>
</evidence>
<keyword evidence="2" id="KW-1003">Cell membrane</keyword>
<dbReference type="GO" id="GO:0005549">
    <property type="term" value="F:odorant binding"/>
    <property type="evidence" value="ECO:0007669"/>
    <property type="project" value="InterPro"/>
</dbReference>
<evidence type="ECO:0000256" key="13">
    <source>
        <dbReference type="RuleBase" id="RU351113"/>
    </source>
</evidence>
<evidence type="ECO:0000256" key="5">
    <source>
        <dbReference type="ARBA" id="ARBA00022692"/>
    </source>
</evidence>
<evidence type="ECO:0000256" key="6">
    <source>
        <dbReference type="ARBA" id="ARBA00022725"/>
    </source>
</evidence>
<keyword evidence="4" id="KW-0085">Behavior</keyword>
<dbReference type="EMBL" id="MN731498">
    <property type="protein sequence ID" value="QPZ88913.1"/>
    <property type="molecule type" value="mRNA"/>
</dbReference>
<keyword evidence="6 13" id="KW-0552">Olfaction</keyword>
<evidence type="ECO:0000256" key="4">
    <source>
        <dbReference type="ARBA" id="ARBA00022610"/>
    </source>
</evidence>
<feature type="transmembrane region" description="Helical" evidence="13">
    <location>
        <begin position="329"/>
        <end position="352"/>
    </location>
</feature>
<comment type="caution">
    <text evidence="13">Lacks conserved residue(s) required for the propagation of feature annotation.</text>
</comment>
<dbReference type="GO" id="GO:0007165">
    <property type="term" value="P:signal transduction"/>
    <property type="evidence" value="ECO:0007669"/>
    <property type="project" value="UniProtKB-KW"/>
</dbReference>
<feature type="transmembrane region" description="Helical" evidence="13">
    <location>
        <begin position="135"/>
        <end position="153"/>
    </location>
</feature>
<keyword evidence="7 13" id="KW-1133">Transmembrane helix</keyword>
<dbReference type="PANTHER" id="PTHR21137">
    <property type="entry name" value="ODORANT RECEPTOR"/>
    <property type="match status" value="1"/>
</dbReference>
<evidence type="ECO:0000256" key="8">
    <source>
        <dbReference type="ARBA" id="ARBA00023136"/>
    </source>
</evidence>
<keyword evidence="5 13" id="KW-0812">Transmembrane</keyword>
<keyword evidence="11 13" id="KW-0807">Transducer</keyword>
<evidence type="ECO:0000256" key="2">
    <source>
        <dbReference type="ARBA" id="ARBA00022475"/>
    </source>
</evidence>
<dbReference type="Pfam" id="PF02949">
    <property type="entry name" value="7tm_6"/>
    <property type="match status" value="1"/>
</dbReference>
<keyword evidence="10" id="KW-0325">Glycoprotein</keyword>
<accession>A0A7T3R141</accession>
<evidence type="ECO:0000256" key="11">
    <source>
        <dbReference type="ARBA" id="ARBA00023224"/>
    </source>
</evidence>
<sequence>MQKVNKHGLVGDLWPKIRLMQLTGMFILEFHEDSSPGTQLLRVAYCWIVTALLIAQYACVITFTVGLNYNNDLLAGGVVTTLFFTHGMIKYIYVGLKNKSFYRVLSSWNNANSHPVFAESNARYRAKSLSRMKRVLTIICVWTSATVVAWVTITMCGDSMFKVPDPEDKNKTMWVKVARLPVHSWYPWDCLNNSTAHIFTFIFQVYWVFSLVAHSQLCDGMFCSLVLFSCDQLKHLKEILKPLIDLSISQHGIPSSLDLFVNKSASSNKKLIANEDFEYQNMYQSQHDFSNYTQSKDSFPVDSQKEELTRSSIKYWVERHKHIVRYTEMVGDCYGISLLLHMLVSTVALTLLAYQATKIEGVNVYAFSTIGYLVYALAQVFFFCFYGNELIEQSSSVMEAAYSCSWYDGSEDAKTFVQIVSQQCQKSLSITGSKFFTVSLDLFASVLGAVVTYFMVLVQLQ</sequence>
<feature type="transmembrane region" description="Helical" evidence="13">
    <location>
        <begin position="44"/>
        <end position="67"/>
    </location>
</feature>
<feature type="transmembrane region" description="Helical" evidence="13">
    <location>
        <begin position="435"/>
        <end position="456"/>
    </location>
</feature>
<protein>
    <recommendedName>
        <fullName evidence="13">Odorant receptor</fullName>
    </recommendedName>
</protein>
<evidence type="ECO:0000256" key="7">
    <source>
        <dbReference type="ARBA" id="ARBA00022989"/>
    </source>
</evidence>
<feature type="transmembrane region" description="Helical" evidence="13">
    <location>
        <begin position="73"/>
        <end position="93"/>
    </location>
</feature>
<evidence type="ECO:0000256" key="10">
    <source>
        <dbReference type="ARBA" id="ARBA00023180"/>
    </source>
</evidence>
<evidence type="ECO:0000256" key="12">
    <source>
        <dbReference type="ARBA" id="ARBA00038131"/>
    </source>
</evidence>
<organism evidence="14">
    <name type="scientific">Diaphorina citri</name>
    <name type="common">Asian citrus psyllid</name>
    <dbReference type="NCBI Taxonomy" id="121845"/>
    <lineage>
        <taxon>Eukaryota</taxon>
        <taxon>Metazoa</taxon>
        <taxon>Ecdysozoa</taxon>
        <taxon>Arthropoda</taxon>
        <taxon>Hexapoda</taxon>
        <taxon>Insecta</taxon>
        <taxon>Pterygota</taxon>
        <taxon>Neoptera</taxon>
        <taxon>Paraneoptera</taxon>
        <taxon>Hemiptera</taxon>
        <taxon>Sternorrhyncha</taxon>
        <taxon>Psylloidea</taxon>
        <taxon>Psyllidae</taxon>
        <taxon>Diaphorininae</taxon>
        <taxon>Diaphorina</taxon>
    </lineage>
</organism>
<dbReference type="GO" id="GO:0005886">
    <property type="term" value="C:plasma membrane"/>
    <property type="evidence" value="ECO:0007669"/>
    <property type="project" value="UniProtKB-SubCell"/>
</dbReference>
<dbReference type="InterPro" id="IPR004117">
    <property type="entry name" value="7tm6_olfct_rcpt"/>
</dbReference>
<dbReference type="AlphaFoldDB" id="A0A7T3R141"/>
<reference evidence="14" key="1">
    <citation type="submission" date="2019-11" db="EMBL/GenBank/DDBJ databases">
        <title>Host plant odors and their recognition by OBPs of Diaphorina citri Kuwayama (Hemiptera: Psyllidae).</title>
        <authorList>
            <person name="Zhengbing W."/>
            <person name="Xinnian Z."/>
        </authorList>
    </citation>
    <scope>NUCLEOTIDE SEQUENCE</scope>
</reference>
<evidence type="ECO:0000313" key="14">
    <source>
        <dbReference type="EMBL" id="QPZ88913.1"/>
    </source>
</evidence>